<dbReference type="Proteomes" id="UP000824260">
    <property type="component" value="Unassembled WGS sequence"/>
</dbReference>
<evidence type="ECO:0000313" key="2">
    <source>
        <dbReference type="Proteomes" id="UP000824260"/>
    </source>
</evidence>
<reference evidence="1" key="2">
    <citation type="journal article" date="2021" name="PeerJ">
        <title>Extensive microbial diversity within the chicken gut microbiome revealed by metagenomics and culture.</title>
        <authorList>
            <person name="Gilroy R."/>
            <person name="Ravi A."/>
            <person name="Getino M."/>
            <person name="Pursley I."/>
            <person name="Horton D.L."/>
            <person name="Alikhan N.F."/>
            <person name="Baker D."/>
            <person name="Gharbi K."/>
            <person name="Hall N."/>
            <person name="Watson M."/>
            <person name="Adriaenssens E.M."/>
            <person name="Foster-Nyarko E."/>
            <person name="Jarju S."/>
            <person name="Secka A."/>
            <person name="Antonio M."/>
            <person name="Oren A."/>
            <person name="Chaudhuri R.R."/>
            <person name="La Ragione R."/>
            <person name="Hildebrand F."/>
            <person name="Pallen M.J."/>
        </authorList>
    </citation>
    <scope>NUCLEOTIDE SEQUENCE</scope>
    <source>
        <strain evidence="1">ChiSjej6B24-2974</strain>
    </source>
</reference>
<sequence length="98" mass="11385">MFYGIVVVVWLFAIIYAVPFIRDWIQQETRFITGVVVDEYHPNDSPVYKYDIESEEETGYVVGMRYLFGLETGKTYTVEYYVHTRAIVAAEEIAGITK</sequence>
<evidence type="ECO:0000313" key="1">
    <source>
        <dbReference type="EMBL" id="HIQ82435.1"/>
    </source>
</evidence>
<reference evidence="1" key="1">
    <citation type="submission" date="2020-10" db="EMBL/GenBank/DDBJ databases">
        <authorList>
            <person name="Gilroy R."/>
        </authorList>
    </citation>
    <scope>NUCLEOTIDE SEQUENCE</scope>
    <source>
        <strain evidence="1">ChiSjej6B24-2974</strain>
    </source>
</reference>
<evidence type="ECO:0008006" key="3">
    <source>
        <dbReference type="Google" id="ProtNLM"/>
    </source>
</evidence>
<protein>
    <recommendedName>
        <fullName evidence="3">DUF1093 domain-containing protein</fullName>
    </recommendedName>
</protein>
<name>A0A9D0ZL63_9FIRM</name>
<organism evidence="1 2">
    <name type="scientific">Candidatus Pullichristensenella stercorigallinarum</name>
    <dbReference type="NCBI Taxonomy" id="2840909"/>
    <lineage>
        <taxon>Bacteria</taxon>
        <taxon>Bacillati</taxon>
        <taxon>Bacillota</taxon>
        <taxon>Clostridia</taxon>
        <taxon>Candidatus Pullichristensenella</taxon>
    </lineage>
</organism>
<comment type="caution">
    <text evidence="1">The sequence shown here is derived from an EMBL/GenBank/DDBJ whole genome shotgun (WGS) entry which is preliminary data.</text>
</comment>
<dbReference type="AlphaFoldDB" id="A0A9D0ZL63"/>
<accession>A0A9D0ZL63</accession>
<dbReference type="EMBL" id="DVFZ01000049">
    <property type="protein sequence ID" value="HIQ82435.1"/>
    <property type="molecule type" value="Genomic_DNA"/>
</dbReference>
<proteinExistence type="predicted"/>
<gene>
    <name evidence="1" type="ORF">IAA52_04975</name>
</gene>